<evidence type="ECO:0000313" key="2">
    <source>
        <dbReference type="Proteomes" id="UP000596977"/>
    </source>
</evidence>
<sequence>MDTDISLPCLWQTLNIPVKSITYNYPSYLDKLPYDIIGSSCSFPMPSPEGWREDYDEDSYSGH</sequence>
<reference evidence="1 2" key="1">
    <citation type="journal article" date="2014" name="Int. J. Syst. Evol. Microbiol.">
        <title>Complete genome sequence of Corynebacterium casei LMG S-19264T (=DSM 44701T), isolated from a smear-ripened cheese.</title>
        <authorList>
            <consortium name="US DOE Joint Genome Institute (JGI-PGF)"/>
            <person name="Walter F."/>
            <person name="Albersmeier A."/>
            <person name="Kalinowski J."/>
            <person name="Ruckert C."/>
        </authorList>
    </citation>
    <scope>NUCLEOTIDE SEQUENCE [LARGE SCALE GENOMIC DNA]</scope>
    <source>
        <strain evidence="1 2">CGMCC 1.15896</strain>
    </source>
</reference>
<accession>A0A916RFI1</accession>
<dbReference type="AlphaFoldDB" id="A0A916RFI1"/>
<keyword evidence="2" id="KW-1185">Reference proteome</keyword>
<dbReference type="Proteomes" id="UP000596977">
    <property type="component" value="Unassembled WGS sequence"/>
</dbReference>
<name>A0A916RFI1_9HYPH</name>
<gene>
    <name evidence="1" type="ORF">GCM10011499_22290</name>
</gene>
<protein>
    <submittedName>
        <fullName evidence="1">Uncharacterized protein</fullName>
    </submittedName>
</protein>
<organism evidence="1 2">
    <name type="scientific">Pelagibacterium lentulum</name>
    <dbReference type="NCBI Taxonomy" id="2029865"/>
    <lineage>
        <taxon>Bacteria</taxon>
        <taxon>Pseudomonadati</taxon>
        <taxon>Pseudomonadota</taxon>
        <taxon>Alphaproteobacteria</taxon>
        <taxon>Hyphomicrobiales</taxon>
        <taxon>Devosiaceae</taxon>
        <taxon>Pelagibacterium</taxon>
    </lineage>
</organism>
<dbReference type="EMBL" id="BMKB01000003">
    <property type="protein sequence ID" value="GGA51800.1"/>
    <property type="molecule type" value="Genomic_DNA"/>
</dbReference>
<proteinExistence type="predicted"/>
<comment type="caution">
    <text evidence="1">The sequence shown here is derived from an EMBL/GenBank/DDBJ whole genome shotgun (WGS) entry which is preliminary data.</text>
</comment>
<evidence type="ECO:0000313" key="1">
    <source>
        <dbReference type="EMBL" id="GGA51800.1"/>
    </source>
</evidence>